<dbReference type="SUPFAM" id="SSF51366">
    <property type="entry name" value="Ribulose-phoshate binding barrel"/>
    <property type="match status" value="1"/>
</dbReference>
<dbReference type="InterPro" id="IPR005137">
    <property type="entry name" value="BtpA"/>
</dbReference>
<dbReference type="VEuPathDB" id="VectorBase:AMAM001639"/>
<dbReference type="Proteomes" id="UP000075901">
    <property type="component" value="Unassembled WGS sequence"/>
</dbReference>
<dbReference type="InterPro" id="IPR011060">
    <property type="entry name" value="RibuloseP-bd_barrel"/>
</dbReference>
<reference evidence="3" key="1">
    <citation type="submission" date="2013-09" db="EMBL/GenBank/DDBJ databases">
        <title>The Genome Sequence of Anopheles maculatus species B.</title>
        <authorList>
            <consortium name="The Broad Institute Genomics Platform"/>
            <person name="Neafsey D.E."/>
            <person name="Besansky N."/>
            <person name="Howell P."/>
            <person name="Walton C."/>
            <person name="Young S.K."/>
            <person name="Zeng Q."/>
            <person name="Gargeya S."/>
            <person name="Fitzgerald M."/>
            <person name="Haas B."/>
            <person name="Abouelleil A."/>
            <person name="Allen A.W."/>
            <person name="Alvarado L."/>
            <person name="Arachchi H.M."/>
            <person name="Berlin A.M."/>
            <person name="Chapman S.B."/>
            <person name="Gainer-Dewar J."/>
            <person name="Goldberg J."/>
            <person name="Griggs A."/>
            <person name="Gujja S."/>
            <person name="Hansen M."/>
            <person name="Howarth C."/>
            <person name="Imamovic A."/>
            <person name="Ireland A."/>
            <person name="Larimer J."/>
            <person name="McCowan C."/>
            <person name="Murphy C."/>
            <person name="Pearson M."/>
            <person name="Poon T.W."/>
            <person name="Priest M."/>
            <person name="Roberts A."/>
            <person name="Saif S."/>
            <person name="Shea T."/>
            <person name="Sisk P."/>
            <person name="Sykes S."/>
            <person name="Wortman J."/>
            <person name="Nusbaum C."/>
            <person name="Birren B."/>
        </authorList>
    </citation>
    <scope>NUCLEOTIDE SEQUENCE [LARGE SCALE GENOMIC DNA]</scope>
    <source>
        <strain evidence="3">maculatus3</strain>
    </source>
</reference>
<name>A0A182S876_9DIPT</name>
<protein>
    <recommendedName>
        <fullName evidence="4">BtpA family membrane complex biogenesis protein</fullName>
    </recommendedName>
</protein>
<proteinExistence type="inferred from homology"/>
<dbReference type="PANTHER" id="PTHR21381:SF3">
    <property type="entry name" value="SGC REGION PROTEIN SGCQ-RELATED"/>
    <property type="match status" value="1"/>
</dbReference>
<reference evidence="2" key="2">
    <citation type="submission" date="2020-05" db="UniProtKB">
        <authorList>
            <consortium name="EnsemblMetazoa"/>
        </authorList>
    </citation>
    <scope>IDENTIFICATION</scope>
    <source>
        <strain evidence="2">maculatus3</strain>
    </source>
</reference>
<dbReference type="PANTHER" id="PTHR21381">
    <property type="entry name" value="ZGC:162297"/>
    <property type="match status" value="1"/>
</dbReference>
<sequence>MHDIPYMRPNDGVGPEITAAMTRVALAVRETVPNVPCGVQILAGCNKEALAVAKVCQLQFIRAEGFVFGHIADEGFTDACAGTLLRYRKQIDAYDVLVITDIKKKHSSHAITADVSIAETAHAAEFFLSDGLIITGSSTGSSAELSDLQALHGKTTLPLIIGSGLTLENLPSYWKLANAAIVGSHFKIKGNWNADLCRKRVQAFMNGVDTLRRQLPS</sequence>
<evidence type="ECO:0000313" key="2">
    <source>
        <dbReference type="EnsemblMetazoa" id="AMAM001639-PA"/>
    </source>
</evidence>
<evidence type="ECO:0000313" key="3">
    <source>
        <dbReference type="Proteomes" id="UP000075901"/>
    </source>
</evidence>
<evidence type="ECO:0000256" key="1">
    <source>
        <dbReference type="ARBA" id="ARBA00006007"/>
    </source>
</evidence>
<dbReference type="AlphaFoldDB" id="A0A182S876"/>
<accession>A0A182S876</accession>
<dbReference type="Pfam" id="PF03437">
    <property type="entry name" value="BtpA"/>
    <property type="match status" value="1"/>
</dbReference>
<keyword evidence="3" id="KW-1185">Reference proteome</keyword>
<comment type="similarity">
    <text evidence="1">Belongs to the BtpA family.</text>
</comment>
<dbReference type="EnsemblMetazoa" id="AMAM001639-RA">
    <property type="protein sequence ID" value="AMAM001639-PA"/>
    <property type="gene ID" value="AMAM001639"/>
</dbReference>
<organism evidence="2 3">
    <name type="scientific">Anopheles maculatus</name>
    <dbReference type="NCBI Taxonomy" id="74869"/>
    <lineage>
        <taxon>Eukaryota</taxon>
        <taxon>Metazoa</taxon>
        <taxon>Ecdysozoa</taxon>
        <taxon>Arthropoda</taxon>
        <taxon>Hexapoda</taxon>
        <taxon>Insecta</taxon>
        <taxon>Pterygota</taxon>
        <taxon>Neoptera</taxon>
        <taxon>Endopterygota</taxon>
        <taxon>Diptera</taxon>
        <taxon>Nematocera</taxon>
        <taxon>Culicoidea</taxon>
        <taxon>Culicidae</taxon>
        <taxon>Anophelinae</taxon>
        <taxon>Anopheles</taxon>
        <taxon>Anopheles maculatus group</taxon>
    </lineage>
</organism>
<evidence type="ECO:0008006" key="4">
    <source>
        <dbReference type="Google" id="ProtNLM"/>
    </source>
</evidence>